<feature type="signal peptide" evidence="1">
    <location>
        <begin position="1"/>
        <end position="19"/>
    </location>
</feature>
<reference evidence="2 3" key="1">
    <citation type="journal article" date="2020" name="FEMS Microbiol. Ecol.">
        <title>Temporal dynamics of bacterial communities during seed development and maturation.</title>
        <authorList>
            <person name="Chesneau G."/>
            <person name="Torres-Cortes G."/>
            <person name="Briand M."/>
            <person name="Darrasse A."/>
            <person name="Preveaux A."/>
            <person name="Marais C."/>
            <person name="Jacques M.A."/>
            <person name="Shade A."/>
            <person name="Barret M."/>
        </authorList>
    </citation>
    <scope>NUCLEOTIDE SEQUENCE [LARGE SCALE GENOMIC DNA]</scope>
    <source>
        <strain evidence="2 3">CFBP13723</strain>
    </source>
</reference>
<evidence type="ECO:0000313" key="2">
    <source>
        <dbReference type="EMBL" id="MBD8123629.1"/>
    </source>
</evidence>
<proteinExistence type="predicted"/>
<organism evidence="2 3">
    <name type="scientific">Pseudomonas lutea</name>
    <dbReference type="NCBI Taxonomy" id="243924"/>
    <lineage>
        <taxon>Bacteria</taxon>
        <taxon>Pseudomonadati</taxon>
        <taxon>Pseudomonadota</taxon>
        <taxon>Gammaproteobacteria</taxon>
        <taxon>Pseudomonadales</taxon>
        <taxon>Pseudomonadaceae</taxon>
        <taxon>Pseudomonas</taxon>
    </lineage>
</organism>
<accession>A0ABR9ABY7</accession>
<dbReference type="InterPro" id="IPR021245">
    <property type="entry name" value="DUF2790"/>
</dbReference>
<dbReference type="Gene3D" id="2.30.140.50">
    <property type="entry name" value="Protein of unknown function DUF2790"/>
    <property type="match status" value="1"/>
</dbReference>
<dbReference type="EMBL" id="JACYNP010000011">
    <property type="protein sequence ID" value="MBD8123629.1"/>
    <property type="molecule type" value="Genomic_DNA"/>
</dbReference>
<keyword evidence="3" id="KW-1185">Reference proteome</keyword>
<dbReference type="Proteomes" id="UP000625247">
    <property type="component" value="Unassembled WGS sequence"/>
</dbReference>
<protein>
    <submittedName>
        <fullName evidence="2">DUF2790 domain-containing protein</fullName>
    </submittedName>
</protein>
<dbReference type="RefSeq" id="WP_191945507.1">
    <property type="nucleotide sequence ID" value="NZ_JACYNP010000011.1"/>
</dbReference>
<keyword evidence="1" id="KW-0732">Signal</keyword>
<evidence type="ECO:0000313" key="3">
    <source>
        <dbReference type="Proteomes" id="UP000625247"/>
    </source>
</evidence>
<dbReference type="Pfam" id="PF10976">
    <property type="entry name" value="DUF2790"/>
    <property type="match status" value="1"/>
</dbReference>
<sequence>MKKMMLSLILTCFAAHAFAQDTLPEPARSLDIAEVISQTTDDGSCGLVPMQLVYKDSKGVVHTLDYTIIGSGCSNG</sequence>
<feature type="chain" id="PRO_5046657918" evidence="1">
    <location>
        <begin position="20"/>
        <end position="76"/>
    </location>
</feature>
<comment type="caution">
    <text evidence="2">The sequence shown here is derived from an EMBL/GenBank/DDBJ whole genome shotgun (WGS) entry which is preliminary data.</text>
</comment>
<gene>
    <name evidence="2" type="ORF">IFT62_20690</name>
</gene>
<name>A0ABR9ABY7_9PSED</name>
<evidence type="ECO:0000256" key="1">
    <source>
        <dbReference type="SAM" id="SignalP"/>
    </source>
</evidence>